<sequence length="74" mass="8474">MSGEWLESRTGKVKLPDDDPNIFRVYIQSLYAGNIRQAESDKSSEARFRNLGQLYVLVDKMMDVHAKDQVVEAI</sequence>
<dbReference type="InterPro" id="IPR011333">
    <property type="entry name" value="SKP1/BTB/POZ_sf"/>
</dbReference>
<accession>A0ABR3RBV4</accession>
<organism evidence="1 2">
    <name type="scientific">Paraconiothyrium brasiliense</name>
    <dbReference type="NCBI Taxonomy" id="300254"/>
    <lineage>
        <taxon>Eukaryota</taxon>
        <taxon>Fungi</taxon>
        <taxon>Dikarya</taxon>
        <taxon>Ascomycota</taxon>
        <taxon>Pezizomycotina</taxon>
        <taxon>Dothideomycetes</taxon>
        <taxon>Pleosporomycetidae</taxon>
        <taxon>Pleosporales</taxon>
        <taxon>Massarineae</taxon>
        <taxon>Didymosphaeriaceae</taxon>
        <taxon>Paraconiothyrium</taxon>
    </lineage>
</organism>
<dbReference type="EMBL" id="JAKJXO020000008">
    <property type="protein sequence ID" value="KAL1601693.1"/>
    <property type="molecule type" value="Genomic_DNA"/>
</dbReference>
<comment type="caution">
    <text evidence="1">The sequence shown here is derived from an EMBL/GenBank/DDBJ whole genome shotgun (WGS) entry which is preliminary data.</text>
</comment>
<protein>
    <recommendedName>
        <fullName evidence="3">BTB domain-containing protein</fullName>
    </recommendedName>
</protein>
<keyword evidence="2" id="KW-1185">Reference proteome</keyword>
<proteinExistence type="predicted"/>
<dbReference type="Proteomes" id="UP001521785">
    <property type="component" value="Unassembled WGS sequence"/>
</dbReference>
<name>A0ABR3RBV4_9PLEO</name>
<evidence type="ECO:0008006" key="3">
    <source>
        <dbReference type="Google" id="ProtNLM"/>
    </source>
</evidence>
<evidence type="ECO:0000313" key="2">
    <source>
        <dbReference type="Proteomes" id="UP001521785"/>
    </source>
</evidence>
<gene>
    <name evidence="1" type="ORF">SLS60_006608</name>
</gene>
<evidence type="ECO:0000313" key="1">
    <source>
        <dbReference type="EMBL" id="KAL1601693.1"/>
    </source>
</evidence>
<reference evidence="1 2" key="1">
    <citation type="submission" date="2024-02" db="EMBL/GenBank/DDBJ databases">
        <title>De novo assembly and annotation of 12 fungi associated with fruit tree decline syndrome in Ontario, Canada.</title>
        <authorList>
            <person name="Sulman M."/>
            <person name="Ellouze W."/>
            <person name="Ilyukhin E."/>
        </authorList>
    </citation>
    <scope>NUCLEOTIDE SEQUENCE [LARGE SCALE GENOMIC DNA]</scope>
    <source>
        <strain evidence="1 2">M42-189</strain>
    </source>
</reference>
<dbReference type="Gene3D" id="3.30.710.10">
    <property type="entry name" value="Potassium Channel Kv1.1, Chain A"/>
    <property type="match status" value="1"/>
</dbReference>